<dbReference type="Gene3D" id="3.40.850.10">
    <property type="entry name" value="Kinesin motor domain"/>
    <property type="match status" value="2"/>
</dbReference>
<feature type="region of interest" description="Disordered" evidence="7">
    <location>
        <begin position="1"/>
        <end position="26"/>
    </location>
</feature>
<dbReference type="GO" id="GO:0005524">
    <property type="term" value="F:ATP binding"/>
    <property type="evidence" value="ECO:0007669"/>
    <property type="project" value="UniProtKB-UniRule"/>
</dbReference>
<evidence type="ECO:0000313" key="9">
    <source>
        <dbReference type="EMBL" id="KAG0472682.1"/>
    </source>
</evidence>
<dbReference type="SUPFAM" id="SSF52540">
    <property type="entry name" value="P-loop containing nucleoside triphosphate hydrolases"/>
    <property type="match status" value="1"/>
</dbReference>
<dbReference type="GO" id="GO:0005874">
    <property type="term" value="C:microtubule"/>
    <property type="evidence" value="ECO:0007669"/>
    <property type="project" value="UniProtKB-KW"/>
</dbReference>
<feature type="binding site" evidence="5">
    <location>
        <begin position="189"/>
        <end position="196"/>
    </location>
    <ligand>
        <name>ATP</name>
        <dbReference type="ChEBI" id="CHEBI:30616"/>
    </ligand>
</feature>
<gene>
    <name evidence="9" type="ORF">HPP92_014539</name>
</gene>
<name>A0A835QPR2_VANPL</name>
<dbReference type="EMBL" id="JADCNL010000007">
    <property type="protein sequence ID" value="KAG0472682.1"/>
    <property type="molecule type" value="Genomic_DNA"/>
</dbReference>
<dbReference type="Proteomes" id="UP000636800">
    <property type="component" value="Chromosome 7"/>
</dbReference>
<organism evidence="9 10">
    <name type="scientific">Vanilla planifolia</name>
    <name type="common">Vanilla</name>
    <dbReference type="NCBI Taxonomy" id="51239"/>
    <lineage>
        <taxon>Eukaryota</taxon>
        <taxon>Viridiplantae</taxon>
        <taxon>Streptophyta</taxon>
        <taxon>Embryophyta</taxon>
        <taxon>Tracheophyta</taxon>
        <taxon>Spermatophyta</taxon>
        <taxon>Magnoliopsida</taxon>
        <taxon>Liliopsida</taxon>
        <taxon>Asparagales</taxon>
        <taxon>Orchidaceae</taxon>
        <taxon>Vanilloideae</taxon>
        <taxon>Vanilleae</taxon>
        <taxon>Vanilla</taxon>
    </lineage>
</organism>
<proteinExistence type="inferred from homology"/>
<dbReference type="GO" id="GO:0007018">
    <property type="term" value="P:microtubule-based movement"/>
    <property type="evidence" value="ECO:0007669"/>
    <property type="project" value="InterPro"/>
</dbReference>
<dbReference type="InterPro" id="IPR036961">
    <property type="entry name" value="Kinesin_motor_dom_sf"/>
</dbReference>
<feature type="coiled-coil region" evidence="6">
    <location>
        <begin position="488"/>
        <end position="536"/>
    </location>
</feature>
<evidence type="ECO:0000313" key="10">
    <source>
        <dbReference type="Proteomes" id="UP000636800"/>
    </source>
</evidence>
<evidence type="ECO:0000256" key="3">
    <source>
        <dbReference type="ARBA" id="ARBA00022840"/>
    </source>
</evidence>
<dbReference type="Pfam" id="PF00225">
    <property type="entry name" value="Kinesin"/>
    <property type="match status" value="1"/>
</dbReference>
<dbReference type="GO" id="GO:0003777">
    <property type="term" value="F:microtubule motor activity"/>
    <property type="evidence" value="ECO:0007669"/>
    <property type="project" value="InterPro"/>
</dbReference>
<evidence type="ECO:0000256" key="7">
    <source>
        <dbReference type="SAM" id="MobiDB-lite"/>
    </source>
</evidence>
<comment type="similarity">
    <text evidence="5">Belongs to the TRAFAC class myosin-kinesin ATPase superfamily. Kinesin family.</text>
</comment>
<comment type="caution">
    <text evidence="9">The sequence shown here is derived from an EMBL/GenBank/DDBJ whole genome shotgun (WGS) entry which is preliminary data.</text>
</comment>
<evidence type="ECO:0000256" key="1">
    <source>
        <dbReference type="ARBA" id="ARBA00022701"/>
    </source>
</evidence>
<protein>
    <recommendedName>
        <fullName evidence="8">Kinesin motor domain-containing protein</fullName>
    </recommendedName>
</protein>
<evidence type="ECO:0000256" key="5">
    <source>
        <dbReference type="PROSITE-ProRule" id="PRU00283"/>
    </source>
</evidence>
<dbReference type="PRINTS" id="PR00380">
    <property type="entry name" value="KINESINHEAVY"/>
</dbReference>
<dbReference type="PROSITE" id="PS50067">
    <property type="entry name" value="KINESIN_MOTOR_2"/>
    <property type="match status" value="1"/>
</dbReference>
<evidence type="ECO:0000256" key="6">
    <source>
        <dbReference type="SAM" id="Coils"/>
    </source>
</evidence>
<dbReference type="GO" id="GO:0005871">
    <property type="term" value="C:kinesin complex"/>
    <property type="evidence" value="ECO:0007669"/>
    <property type="project" value="TreeGrafter"/>
</dbReference>
<keyword evidence="1" id="KW-0493">Microtubule</keyword>
<dbReference type="PANTHER" id="PTHR24115:SF1008">
    <property type="entry name" value="KINESIN-LIKE PROTEIN SUBITO"/>
    <property type="match status" value="1"/>
</dbReference>
<dbReference type="AlphaFoldDB" id="A0A835QPR2"/>
<dbReference type="GO" id="GO:0016887">
    <property type="term" value="F:ATP hydrolysis activity"/>
    <property type="evidence" value="ECO:0007669"/>
    <property type="project" value="TreeGrafter"/>
</dbReference>
<evidence type="ECO:0000259" key="8">
    <source>
        <dbReference type="PROSITE" id="PS50067"/>
    </source>
</evidence>
<keyword evidence="2 5" id="KW-0547">Nucleotide-binding</keyword>
<dbReference type="GO" id="GO:0008017">
    <property type="term" value="F:microtubule binding"/>
    <property type="evidence" value="ECO:0007669"/>
    <property type="project" value="InterPro"/>
</dbReference>
<dbReference type="GO" id="GO:0005634">
    <property type="term" value="C:nucleus"/>
    <property type="evidence" value="ECO:0007669"/>
    <property type="project" value="TreeGrafter"/>
</dbReference>
<dbReference type="PANTHER" id="PTHR24115">
    <property type="entry name" value="KINESIN-RELATED"/>
    <property type="match status" value="1"/>
</dbReference>
<keyword evidence="4 5" id="KW-0505">Motor protein</keyword>
<accession>A0A835QPR2</accession>
<dbReference type="SMART" id="SM00129">
    <property type="entry name" value="KISc"/>
    <property type="match status" value="1"/>
</dbReference>
<sequence>MDLQSPRAVSAVRRNPPRKAKQTPYNQSITNVSTSCNSGAVAGVTPFDEHLLHSDRVQAVLLPSPKFPRVSDEESNNLKAFLRIRPLDGIRRAAPNRIRFETGGLGRGKVAKDRERENSSCLFVNSSTSVTLNAPPSVLDSKRAKSEVYDGFSCIFPKESLQEDIYDKVMHPLVMAFMEGQSSLLVAMGPTGSGKTYTMFGSHQQLGIVSLALRRIFCNVTENKNIQFSRSYYMSMFEIHSERGKSEKILDLSSASIDLSHQHATINNLTEARISNLIDAEKFVTNGVLKRSTAPTNANNQSRQGSRLWESNFINNTSMVFGLCLRSLLEHQKNPKKPIEKHFKNSLLTRYLQDYMEGKKRMTLILTVKDGLEDYADTSFILRQASPYMKIKFNHLQDYNTAQCQKRNTAFIRTEKWKRRKVNISKDSMVDCDDAVFDGVNRSQTSEKDSVGETCIDKKNEELGIELQTAKRGEEVMRNFARAFWSELKQYKLRLKESRNEVECLKESLTKNIAYASELEKELEYLRNSCTCLKNRPTDECIKPLPVDHCDEVPLRPSSDHGDLKSADALHLEGNTPSITENSGVADLDQLAPVLDESCFDKGAKGMIECPLSRQQSTTLQQDKRPSEASLSIEENVKESQQTASFEDCFDINHPESFQSPSESNVQLAEVHESEARLKSLKIASLSGPQDRFPVNILVNELGFDAKTSSSLCSLPQPCGLLTDNGCFSRFPEKEGYLTQEIKGQTEEISVLAQNAQPRPLNPRKPKRKLLPSSAMLLRDSDGPVVDENVKEFKGKAASARGRSEGSLCLMRVLRSKLPR</sequence>
<evidence type="ECO:0000256" key="2">
    <source>
        <dbReference type="ARBA" id="ARBA00022741"/>
    </source>
</evidence>
<keyword evidence="10" id="KW-1185">Reference proteome</keyword>
<feature type="domain" description="Kinesin motor" evidence="8">
    <location>
        <begin position="77"/>
        <end position="303"/>
    </location>
</feature>
<keyword evidence="3 5" id="KW-0067">ATP-binding</keyword>
<dbReference type="InterPro" id="IPR027417">
    <property type="entry name" value="P-loop_NTPase"/>
</dbReference>
<dbReference type="OrthoDB" id="38589at2759"/>
<evidence type="ECO:0000256" key="4">
    <source>
        <dbReference type="ARBA" id="ARBA00023175"/>
    </source>
</evidence>
<reference evidence="9 10" key="1">
    <citation type="journal article" date="2020" name="Nat. Food">
        <title>A phased Vanilla planifolia genome enables genetic improvement of flavour and production.</title>
        <authorList>
            <person name="Hasing T."/>
            <person name="Tang H."/>
            <person name="Brym M."/>
            <person name="Khazi F."/>
            <person name="Huang T."/>
            <person name="Chambers A.H."/>
        </authorList>
    </citation>
    <scope>NUCLEOTIDE SEQUENCE [LARGE SCALE GENOMIC DNA]</scope>
    <source>
        <tissue evidence="9">Leaf</tissue>
    </source>
</reference>
<dbReference type="InterPro" id="IPR027640">
    <property type="entry name" value="Kinesin-like_fam"/>
</dbReference>
<dbReference type="InterPro" id="IPR001752">
    <property type="entry name" value="Kinesin_motor_dom"/>
</dbReference>
<keyword evidence="6" id="KW-0175">Coiled coil</keyword>